<dbReference type="EMBL" id="JBHSAO010000001">
    <property type="protein sequence ID" value="MFC4022816.1"/>
    <property type="molecule type" value="Genomic_DNA"/>
</dbReference>
<keyword evidence="2" id="KW-0812">Transmembrane</keyword>
<feature type="compositionally biased region" description="Basic and acidic residues" evidence="1">
    <location>
        <begin position="112"/>
        <end position="127"/>
    </location>
</feature>
<feature type="transmembrane region" description="Helical" evidence="2">
    <location>
        <begin position="32"/>
        <end position="54"/>
    </location>
</feature>
<keyword evidence="4" id="KW-1185">Reference proteome</keyword>
<evidence type="ECO:0000313" key="3">
    <source>
        <dbReference type="EMBL" id="MFC4022816.1"/>
    </source>
</evidence>
<dbReference type="Proteomes" id="UP001595772">
    <property type="component" value="Unassembled WGS sequence"/>
</dbReference>
<gene>
    <name evidence="3" type="ORF">ACFOUV_03195</name>
</gene>
<dbReference type="RefSeq" id="WP_379495311.1">
    <property type="nucleotide sequence ID" value="NZ_JBHSAO010000001.1"/>
</dbReference>
<feature type="compositionally biased region" description="Basic residues" evidence="1">
    <location>
        <begin position="100"/>
        <end position="110"/>
    </location>
</feature>
<evidence type="ECO:0000256" key="2">
    <source>
        <dbReference type="SAM" id="Phobius"/>
    </source>
</evidence>
<accession>A0ABV8GXP8</accession>
<feature type="transmembrane region" description="Helical" evidence="2">
    <location>
        <begin position="7"/>
        <end position="26"/>
    </location>
</feature>
<evidence type="ECO:0000256" key="1">
    <source>
        <dbReference type="SAM" id="MobiDB-lite"/>
    </source>
</evidence>
<sequence length="127" mass="14084">MGRSKFSIVIYLIIGLAVVGLFSQLLGNTVNFLTNILLMVVVGAAIFGLLYFFVLRKRGPSNTDDMKKYKQAVKQSKSKYKQPKKPSNVATASTKAVIPPKKKRSKRASHLRVIEGNKPKGKDRASF</sequence>
<dbReference type="InterPro" id="IPR048110">
    <property type="entry name" value="SA1362/YqhP-like"/>
</dbReference>
<keyword evidence="2" id="KW-1133">Transmembrane helix</keyword>
<evidence type="ECO:0000313" key="4">
    <source>
        <dbReference type="Proteomes" id="UP001595772"/>
    </source>
</evidence>
<proteinExistence type="predicted"/>
<comment type="caution">
    <text evidence="3">The sequence shown here is derived from an EMBL/GenBank/DDBJ whole genome shotgun (WGS) entry which is preliminary data.</text>
</comment>
<reference evidence="4" key="1">
    <citation type="journal article" date="2019" name="Int. J. Syst. Evol. Microbiol.">
        <title>The Global Catalogue of Microorganisms (GCM) 10K type strain sequencing project: providing services to taxonomists for standard genome sequencing and annotation.</title>
        <authorList>
            <consortium name="The Broad Institute Genomics Platform"/>
            <consortium name="The Broad Institute Genome Sequencing Center for Infectious Disease"/>
            <person name="Wu L."/>
            <person name="Ma J."/>
        </authorList>
    </citation>
    <scope>NUCLEOTIDE SEQUENCE [LARGE SCALE GENOMIC DNA]</scope>
    <source>
        <strain evidence="4">IBRC-M 10703</strain>
    </source>
</reference>
<dbReference type="NCBIfam" id="NF041554">
    <property type="entry name" value="SA1362_fam"/>
    <property type="match status" value="1"/>
</dbReference>
<organism evidence="3 4">
    <name type="scientific">Oceanobacillus longus</name>
    <dbReference type="NCBI Taxonomy" id="930120"/>
    <lineage>
        <taxon>Bacteria</taxon>
        <taxon>Bacillati</taxon>
        <taxon>Bacillota</taxon>
        <taxon>Bacilli</taxon>
        <taxon>Bacillales</taxon>
        <taxon>Bacillaceae</taxon>
        <taxon>Oceanobacillus</taxon>
    </lineage>
</organism>
<keyword evidence="2" id="KW-0472">Membrane</keyword>
<name>A0ABV8GXP8_9BACI</name>
<feature type="region of interest" description="Disordered" evidence="1">
    <location>
        <begin position="60"/>
        <end position="127"/>
    </location>
</feature>
<protein>
    <submittedName>
        <fullName evidence="3">SA1362 family protein</fullName>
    </submittedName>
</protein>